<gene>
    <name evidence="1" type="ORF">GCM10017567_65300</name>
</gene>
<dbReference type="EMBL" id="BNAW01000040">
    <property type="protein sequence ID" value="GHG35715.1"/>
    <property type="molecule type" value="Genomic_DNA"/>
</dbReference>
<reference evidence="2" key="1">
    <citation type="journal article" date="2019" name="Int. J. Syst. Evol. Microbiol.">
        <title>The Global Catalogue of Microorganisms (GCM) 10K type strain sequencing project: providing services to taxonomists for standard genome sequencing and annotation.</title>
        <authorList>
            <consortium name="The Broad Institute Genomics Platform"/>
            <consortium name="The Broad Institute Genome Sequencing Center for Infectious Disease"/>
            <person name="Wu L."/>
            <person name="Ma J."/>
        </authorList>
    </citation>
    <scope>NUCLEOTIDE SEQUENCE [LARGE SCALE GENOMIC DNA]</scope>
    <source>
        <strain evidence="2">CGMCC 4.7680</strain>
    </source>
</reference>
<evidence type="ECO:0000313" key="2">
    <source>
        <dbReference type="Proteomes" id="UP000649955"/>
    </source>
</evidence>
<organism evidence="1 2">
    <name type="scientific">Amycolatopsis bullii</name>
    <dbReference type="NCBI Taxonomy" id="941987"/>
    <lineage>
        <taxon>Bacteria</taxon>
        <taxon>Bacillati</taxon>
        <taxon>Actinomycetota</taxon>
        <taxon>Actinomycetes</taxon>
        <taxon>Pseudonocardiales</taxon>
        <taxon>Pseudonocardiaceae</taxon>
        <taxon>Amycolatopsis</taxon>
    </lineage>
</organism>
<accession>A0ABQ3KPG0</accession>
<sequence length="67" mass="7586">MVSTGERDWRVLLDDLVLAVQRMTTPAQQPLVHYWDTHPDASSLLAARPWATTLSRLCALLDEPARE</sequence>
<keyword evidence="2" id="KW-1185">Reference proteome</keyword>
<evidence type="ECO:0000313" key="1">
    <source>
        <dbReference type="EMBL" id="GHG35715.1"/>
    </source>
</evidence>
<comment type="caution">
    <text evidence="1">The sequence shown here is derived from an EMBL/GenBank/DDBJ whole genome shotgun (WGS) entry which is preliminary data.</text>
</comment>
<dbReference type="Proteomes" id="UP000649955">
    <property type="component" value="Unassembled WGS sequence"/>
</dbReference>
<protein>
    <submittedName>
        <fullName evidence="1">Uncharacterized protein</fullName>
    </submittedName>
</protein>
<proteinExistence type="predicted"/>
<name>A0ABQ3KPG0_9PSEU</name>